<evidence type="ECO:0000259" key="1">
    <source>
        <dbReference type="PROSITE" id="PS50222"/>
    </source>
</evidence>
<protein>
    <submittedName>
        <fullName evidence="2">EF-hand domain-containing protein</fullName>
    </submittedName>
</protein>
<gene>
    <name evidence="2" type="ORF">ACEU0G_000011</name>
</gene>
<comment type="caution">
    <text evidence="2">The sequence shown here is derived from an EMBL/GenBank/DDBJ whole genome shotgun (WGS) entry which is preliminary data.</text>
</comment>
<evidence type="ECO:0000313" key="2">
    <source>
        <dbReference type="EMBL" id="MFG6110152.1"/>
    </source>
</evidence>
<dbReference type="Proteomes" id="UP001605261">
    <property type="component" value="Unassembled WGS sequence"/>
</dbReference>
<reference evidence="2 3" key="1">
    <citation type="submission" date="2024-09" db="EMBL/GenBank/DDBJ databases">
        <authorList>
            <consortium name="All-Russian atlas of soil microorganisms"/>
            <consortium name="as a basis for the search for new antimicrobial producers and enzymes with unique properties"/>
            <person name="Sokolova E.A."/>
            <person name="Voronina E.N."/>
        </authorList>
    </citation>
    <scope>NUCLEOTIDE SEQUENCE [LARGE SCALE GENOMIC DNA]</scope>
    <source>
        <strain evidence="2 3">AF-22b-331.1</strain>
    </source>
</reference>
<dbReference type="RefSeq" id="WP_259203688.1">
    <property type="nucleotide sequence ID" value="NZ_JBHGCJ010000010.1"/>
</dbReference>
<dbReference type="EMBL" id="JBHGCJ010000010">
    <property type="protein sequence ID" value="MFG6110152.1"/>
    <property type="molecule type" value="Genomic_DNA"/>
</dbReference>
<dbReference type="PROSITE" id="PS50222">
    <property type="entry name" value="EF_HAND_2"/>
    <property type="match status" value="1"/>
</dbReference>
<proteinExistence type="predicted"/>
<dbReference type="InterPro" id="IPR002048">
    <property type="entry name" value="EF_hand_dom"/>
</dbReference>
<organism evidence="2 3">
    <name type="scientific">Stenotrophomonas nematodicola</name>
    <dbReference type="NCBI Taxonomy" id="2656746"/>
    <lineage>
        <taxon>Bacteria</taxon>
        <taxon>Pseudomonadati</taxon>
        <taxon>Pseudomonadota</taxon>
        <taxon>Gammaproteobacteria</taxon>
        <taxon>Lysobacterales</taxon>
        <taxon>Lysobacteraceae</taxon>
        <taxon>Stenotrophomonas</taxon>
    </lineage>
</organism>
<sequence length="103" mass="11820">MILRGTFTRRRKALLVLVLVVLAWLGYAWYADIAITQGIEQQDMDWNADGTVSRNEVLQAFYAVGIKSTQEGNRHCRTFYWRSSGEQIRVDCKTVFGEDASKE</sequence>
<evidence type="ECO:0000313" key="3">
    <source>
        <dbReference type="Proteomes" id="UP001605261"/>
    </source>
</evidence>
<name>A0ABW7CYX4_9GAMM</name>
<keyword evidence="3" id="KW-1185">Reference proteome</keyword>
<accession>A0ABW7CYX4</accession>
<feature type="domain" description="EF-hand" evidence="1">
    <location>
        <begin position="42"/>
        <end position="67"/>
    </location>
</feature>